<evidence type="ECO:0000256" key="2">
    <source>
        <dbReference type="ARBA" id="ARBA00023015"/>
    </source>
</evidence>
<keyword evidence="2" id="KW-0805">Transcription regulation</keyword>
<evidence type="ECO:0000256" key="4">
    <source>
        <dbReference type="ARBA" id="ARBA00023163"/>
    </source>
</evidence>
<sequence length="167" mass="18499">MASHFHNINGGGFLLGASEPPMPMGTGSGRGRRDMEVDMSAVEERGQDGLRAELLRLHISRSVVVLTKQLTPSDRSRDKARLVLPDRLVALSRLPRMPTAVERGLVLGAGLLVSALDRLDPAYRMSLWRDPRAHMYRLARQWSLFVSCHGAHAGDVVEVHAFRSPAW</sequence>
<keyword evidence="8" id="KW-1185">Reference proteome</keyword>
<dbReference type="PANTHER" id="PTHR34397:SF5">
    <property type="entry name" value="TF-B3 DOMAIN-CONTAINING PROTEIN"/>
    <property type="match status" value="1"/>
</dbReference>
<dbReference type="Gene3D" id="2.40.330.10">
    <property type="entry name" value="DNA-binding pseudobarrel domain"/>
    <property type="match status" value="1"/>
</dbReference>
<dbReference type="InterPro" id="IPR015300">
    <property type="entry name" value="DNA-bd_pseudobarrel_sf"/>
</dbReference>
<comment type="caution">
    <text evidence="7">The sequence shown here is derived from an EMBL/GenBank/DDBJ whole genome shotgun (WGS) entry which is preliminary data.</text>
</comment>
<dbReference type="SUPFAM" id="SSF101936">
    <property type="entry name" value="DNA-binding pseudobarrel domain"/>
    <property type="match status" value="1"/>
</dbReference>
<keyword evidence="4" id="KW-0804">Transcription</keyword>
<gene>
    <name evidence="7" type="ORF">NCGR_LOCUS61394</name>
</gene>
<dbReference type="OrthoDB" id="668702at2759"/>
<keyword evidence="5" id="KW-0539">Nucleus</keyword>
<dbReference type="EMBL" id="CAJGYO010000018">
    <property type="protein sequence ID" value="CAD6337296.1"/>
    <property type="molecule type" value="Genomic_DNA"/>
</dbReference>
<proteinExistence type="predicted"/>
<dbReference type="Proteomes" id="UP000604825">
    <property type="component" value="Unassembled WGS sequence"/>
</dbReference>
<keyword evidence="3" id="KW-0238">DNA-binding</keyword>
<reference evidence="7" key="1">
    <citation type="submission" date="2020-10" db="EMBL/GenBank/DDBJ databases">
        <authorList>
            <person name="Han B."/>
            <person name="Lu T."/>
            <person name="Zhao Q."/>
            <person name="Huang X."/>
            <person name="Zhao Y."/>
        </authorList>
    </citation>
    <scope>NUCLEOTIDE SEQUENCE</scope>
</reference>
<dbReference type="AlphaFoldDB" id="A0A811S4E3"/>
<evidence type="ECO:0000256" key="1">
    <source>
        <dbReference type="ARBA" id="ARBA00004123"/>
    </source>
</evidence>
<comment type="subcellular location">
    <subcellularLocation>
        <location evidence="1">Nucleus</location>
    </subcellularLocation>
</comment>
<protein>
    <submittedName>
        <fullName evidence="7">Uncharacterized protein</fullName>
    </submittedName>
</protein>
<organism evidence="7 8">
    <name type="scientific">Miscanthus lutarioriparius</name>
    <dbReference type="NCBI Taxonomy" id="422564"/>
    <lineage>
        <taxon>Eukaryota</taxon>
        <taxon>Viridiplantae</taxon>
        <taxon>Streptophyta</taxon>
        <taxon>Embryophyta</taxon>
        <taxon>Tracheophyta</taxon>
        <taxon>Spermatophyta</taxon>
        <taxon>Magnoliopsida</taxon>
        <taxon>Liliopsida</taxon>
        <taxon>Poales</taxon>
        <taxon>Poaceae</taxon>
        <taxon>PACMAD clade</taxon>
        <taxon>Panicoideae</taxon>
        <taxon>Andropogonodae</taxon>
        <taxon>Andropogoneae</taxon>
        <taxon>Saccharinae</taxon>
        <taxon>Miscanthus</taxon>
    </lineage>
</organism>
<dbReference type="GO" id="GO:0005634">
    <property type="term" value="C:nucleus"/>
    <property type="evidence" value="ECO:0007669"/>
    <property type="project" value="UniProtKB-SubCell"/>
</dbReference>
<evidence type="ECO:0000313" key="8">
    <source>
        <dbReference type="Proteomes" id="UP000604825"/>
    </source>
</evidence>
<dbReference type="GO" id="GO:0003677">
    <property type="term" value="F:DNA binding"/>
    <property type="evidence" value="ECO:0007669"/>
    <property type="project" value="UniProtKB-KW"/>
</dbReference>
<evidence type="ECO:0000256" key="6">
    <source>
        <dbReference type="SAM" id="MobiDB-lite"/>
    </source>
</evidence>
<name>A0A811S4E3_9POAL</name>
<evidence type="ECO:0000313" key="7">
    <source>
        <dbReference type="EMBL" id="CAD6337296.1"/>
    </source>
</evidence>
<evidence type="ECO:0000256" key="5">
    <source>
        <dbReference type="ARBA" id="ARBA00023242"/>
    </source>
</evidence>
<evidence type="ECO:0000256" key="3">
    <source>
        <dbReference type="ARBA" id="ARBA00023125"/>
    </source>
</evidence>
<feature type="region of interest" description="Disordered" evidence="6">
    <location>
        <begin position="14"/>
        <end position="33"/>
    </location>
</feature>
<dbReference type="PANTHER" id="PTHR34397">
    <property type="entry name" value="OS05G0237600 PROTEIN"/>
    <property type="match status" value="1"/>
</dbReference>
<accession>A0A811S4E3</accession>